<gene>
    <name evidence="2" type="primary">LOC4817097</name>
</gene>
<dbReference type="STRING" id="46245.Q29LW5"/>
<dbReference type="HOGENOM" id="CLU_611482_0_0_1"/>
<dbReference type="eggNOG" id="KOG1947">
    <property type="taxonomic scope" value="Eukaryota"/>
</dbReference>
<dbReference type="GeneID" id="4817097"/>
<proteinExistence type="predicted"/>
<dbReference type="KEGG" id="dpo:4817097"/>
<dbReference type="Bgee" id="FBgn0081679">
    <property type="expression patterns" value="Expressed in male reproductive system and 1 other cell type or tissue"/>
</dbReference>
<dbReference type="InterPro" id="IPR006553">
    <property type="entry name" value="Leu-rich_rpt_Cys-con_subtyp"/>
</dbReference>
<accession>Q29LW5</accession>
<dbReference type="SMART" id="SM00367">
    <property type="entry name" value="LRR_CC"/>
    <property type="match status" value="2"/>
</dbReference>
<reference evidence="2" key="1">
    <citation type="submission" date="2025-08" db="UniProtKB">
        <authorList>
            <consortium name="RefSeq"/>
        </authorList>
    </citation>
    <scope>IDENTIFICATION</scope>
    <source>
        <strain evidence="2">MV-25-SWS-2005</strain>
        <tissue evidence="2">Whole body</tissue>
    </source>
</reference>
<sequence>MGDVELHFGLAPLRSVYRCSTHILDLNQDIMLRLYDYLIDLTDRVRLACTAPKLGEAFRMWARKQRQILDVEDLETMKLPEMINFFMWAGPFIKVLHVNCDWYEKESLVVEFIAEYCFNLEEIYYTNVTDDFHFRTIMSRMKHLKRITVNCLDAEDVLSFDLEPNQGLEYFELINGCYTGEHLCGFPKLHTLILRNCLLWNYWAFGIPLRTLRLLNLDDCSFEVMNDSLYGKIAECCVNLEELHFSGCDTHFEVIAQLPKLKRCTLKTWGSSNELNIGFLATLAEKKMGSNLTHLHLSGQFEISNEHARVLGQLQSLQELRWSSNDVLEDDHFKFFNDLSVLESFGMSFCGRVTDVGIMRLLRKCGQLKLIDLKDCSQITNDFVLNAIGCLAKPSPRRHLVINVLGTKIKESLLTSIEYLAPLNNVKLNFVHE</sequence>
<dbReference type="PANTHER" id="PTHR13318:SF190">
    <property type="entry name" value="PARTNER OF PAIRED, ISOFORM B"/>
    <property type="match status" value="1"/>
</dbReference>
<evidence type="ECO:0000313" key="1">
    <source>
        <dbReference type="Proteomes" id="UP000001819"/>
    </source>
</evidence>
<dbReference type="InParanoid" id="Q29LW5"/>
<accession>A0A6I8UKA3</accession>
<dbReference type="PANTHER" id="PTHR13318">
    <property type="entry name" value="PARTNER OF PAIRED, ISOFORM B-RELATED"/>
    <property type="match status" value="1"/>
</dbReference>
<organism evidence="1 2">
    <name type="scientific">Drosophila pseudoobscura pseudoobscura</name>
    <name type="common">Fruit fly</name>
    <dbReference type="NCBI Taxonomy" id="46245"/>
    <lineage>
        <taxon>Eukaryota</taxon>
        <taxon>Metazoa</taxon>
        <taxon>Ecdysozoa</taxon>
        <taxon>Arthropoda</taxon>
        <taxon>Hexapoda</taxon>
        <taxon>Insecta</taxon>
        <taxon>Pterygota</taxon>
        <taxon>Neoptera</taxon>
        <taxon>Endopterygota</taxon>
        <taxon>Diptera</taxon>
        <taxon>Brachycera</taxon>
        <taxon>Muscomorpha</taxon>
        <taxon>Ephydroidea</taxon>
        <taxon>Drosophilidae</taxon>
        <taxon>Drosophila</taxon>
        <taxon>Sophophora</taxon>
    </lineage>
</organism>
<dbReference type="Gene3D" id="3.80.10.10">
    <property type="entry name" value="Ribonuclease Inhibitor"/>
    <property type="match status" value="2"/>
</dbReference>
<name>Q29LW5_DROPS</name>
<keyword evidence="1" id="KW-1185">Reference proteome</keyword>
<dbReference type="GO" id="GO:0019005">
    <property type="term" value="C:SCF ubiquitin ligase complex"/>
    <property type="evidence" value="ECO:0007669"/>
    <property type="project" value="TreeGrafter"/>
</dbReference>
<dbReference type="FunCoup" id="Q29LW5">
    <property type="interactions" value="2"/>
</dbReference>
<dbReference type="InterPro" id="IPR032675">
    <property type="entry name" value="LRR_dom_sf"/>
</dbReference>
<dbReference type="SUPFAM" id="SSF52047">
    <property type="entry name" value="RNI-like"/>
    <property type="match status" value="1"/>
</dbReference>
<evidence type="ECO:0000313" key="2">
    <source>
        <dbReference type="RefSeq" id="XP_001356864.3"/>
    </source>
</evidence>
<protein>
    <submittedName>
        <fullName evidence="2">Uncharacterized protein</fullName>
    </submittedName>
</protein>
<dbReference type="AlphaFoldDB" id="Q29LW5"/>
<dbReference type="Proteomes" id="UP000001819">
    <property type="component" value="Chromosome 4"/>
</dbReference>
<dbReference type="GO" id="GO:0031146">
    <property type="term" value="P:SCF-dependent proteasomal ubiquitin-dependent protein catabolic process"/>
    <property type="evidence" value="ECO:0007669"/>
    <property type="project" value="TreeGrafter"/>
</dbReference>
<dbReference type="RefSeq" id="XP_001356864.3">
    <property type="nucleotide sequence ID" value="XM_001356828.4"/>
</dbReference>